<feature type="non-terminal residue" evidence="1">
    <location>
        <position position="1"/>
    </location>
</feature>
<reference evidence="2" key="1">
    <citation type="journal article" date="2012" name="Nat. Genet.">
        <title>Lifestyle transitions in plant pathogenic Colletotrichum fungi deciphered by genome and transcriptome analyses.</title>
        <authorList>
            <person name="O'Connell R.J."/>
            <person name="Thon M.R."/>
            <person name="Hacquard S."/>
            <person name="Amyotte S.G."/>
            <person name="Kleemann J."/>
            <person name="Torres M.F."/>
            <person name="Damm U."/>
            <person name="Buiate E.A."/>
            <person name="Epstein L."/>
            <person name="Alkan N."/>
            <person name="Altmueller J."/>
            <person name="Alvarado-Balderrama L."/>
            <person name="Bauser C.A."/>
            <person name="Becker C."/>
            <person name="Birren B.W."/>
            <person name="Chen Z."/>
            <person name="Choi J."/>
            <person name="Crouch J.A."/>
            <person name="Duvick J.P."/>
            <person name="Farman M.A."/>
            <person name="Gan P."/>
            <person name="Heiman D."/>
            <person name="Henrissat B."/>
            <person name="Howard R.J."/>
            <person name="Kabbage M."/>
            <person name="Koch C."/>
            <person name="Kracher B."/>
            <person name="Kubo Y."/>
            <person name="Law A.D."/>
            <person name="Lebrun M.-H."/>
            <person name="Lee Y.-H."/>
            <person name="Miyara I."/>
            <person name="Moore N."/>
            <person name="Neumann U."/>
            <person name="Nordstroem K."/>
            <person name="Panaccione D.G."/>
            <person name="Panstruga R."/>
            <person name="Place M."/>
            <person name="Proctor R.H."/>
            <person name="Prusky D."/>
            <person name="Rech G."/>
            <person name="Reinhardt R."/>
            <person name="Rollins J.A."/>
            <person name="Rounsley S."/>
            <person name="Schardl C.L."/>
            <person name="Schwartz D.C."/>
            <person name="Shenoy N."/>
            <person name="Shirasu K."/>
            <person name="Sikhakolli U.R."/>
            <person name="Stueber K."/>
            <person name="Sukno S.A."/>
            <person name="Sweigard J.A."/>
            <person name="Takano Y."/>
            <person name="Takahara H."/>
            <person name="Trail F."/>
            <person name="van der Does H.C."/>
            <person name="Voll L.M."/>
            <person name="Will I."/>
            <person name="Young S."/>
            <person name="Zeng Q."/>
            <person name="Zhang J."/>
            <person name="Zhou S."/>
            <person name="Dickman M.B."/>
            <person name="Schulze-Lefert P."/>
            <person name="Ver Loren van Themaat E."/>
            <person name="Ma L.-J."/>
            <person name="Vaillancourt L.J."/>
        </authorList>
    </citation>
    <scope>NUCLEOTIDE SEQUENCE [LARGE SCALE GENOMIC DNA]</scope>
    <source>
        <strain evidence="2">IMI 349063</strain>
    </source>
</reference>
<accession>H1VQ12</accession>
<organism evidence="1 2">
    <name type="scientific">Colletotrichum higginsianum (strain IMI 349063)</name>
    <name type="common">Crucifer anthracnose fungus</name>
    <dbReference type="NCBI Taxonomy" id="759273"/>
    <lineage>
        <taxon>Eukaryota</taxon>
        <taxon>Fungi</taxon>
        <taxon>Dikarya</taxon>
        <taxon>Ascomycota</taxon>
        <taxon>Pezizomycotina</taxon>
        <taxon>Sordariomycetes</taxon>
        <taxon>Hypocreomycetidae</taxon>
        <taxon>Glomerellales</taxon>
        <taxon>Glomerellaceae</taxon>
        <taxon>Colletotrichum</taxon>
        <taxon>Colletotrichum destructivum species complex</taxon>
    </lineage>
</organism>
<evidence type="ECO:0000313" key="1">
    <source>
        <dbReference type="EMBL" id="CCF42318.1"/>
    </source>
</evidence>
<proteinExistence type="predicted"/>
<dbReference type="Proteomes" id="UP000007174">
    <property type="component" value="Unassembled WGS sequence"/>
</dbReference>
<dbReference type="HOGENOM" id="CLU_2391860_0_0_1"/>
<protein>
    <submittedName>
        <fullName evidence="1">Uncharacterized protein</fullName>
    </submittedName>
</protein>
<dbReference type="EMBL" id="CACQ02005301">
    <property type="protein sequence ID" value="CCF42318.1"/>
    <property type="molecule type" value="Genomic_DNA"/>
</dbReference>
<evidence type="ECO:0000313" key="2">
    <source>
        <dbReference type="Proteomes" id="UP000007174"/>
    </source>
</evidence>
<dbReference type="AlphaFoldDB" id="H1VQ12"/>
<sequence>NSSIKVPSCLVRYRFLFDLRRLLRTASTVVWLGRRPVFSHPCFSLSYLYNSGGLLRCCAWRHSPTGIYPMTITSQKRDLAFADRERRPKVNKKP</sequence>
<name>H1VQ12_COLHI</name>
<gene>
    <name evidence="1" type="ORF">CH063_02799</name>
</gene>